<dbReference type="RefSeq" id="WP_182514594.1">
    <property type="nucleotide sequence ID" value="NZ_JACJIQ010000034.1"/>
</dbReference>
<keyword evidence="2" id="KW-1185">Reference proteome</keyword>
<name>A0A839H1W2_9BACT</name>
<dbReference type="EMBL" id="JACJIQ010000034">
    <property type="protein sequence ID" value="MBA9079871.1"/>
    <property type="molecule type" value="Genomic_DNA"/>
</dbReference>
<reference evidence="1 2" key="1">
    <citation type="submission" date="2020-08" db="EMBL/GenBank/DDBJ databases">
        <title>Genomic Encyclopedia of Type Strains, Phase IV (KMG-IV): sequencing the most valuable type-strain genomes for metagenomic binning, comparative biology and taxonomic classification.</title>
        <authorList>
            <person name="Goeker M."/>
        </authorList>
    </citation>
    <scope>NUCLEOTIDE SEQUENCE [LARGE SCALE GENOMIC DNA]</scope>
    <source>
        <strain evidence="1 2">DSM 29854</strain>
    </source>
</reference>
<accession>A0A839H1W2</accession>
<proteinExistence type="predicted"/>
<gene>
    <name evidence="1" type="ORF">FHS90_004612</name>
</gene>
<evidence type="ECO:0000313" key="1">
    <source>
        <dbReference type="EMBL" id="MBA9079871.1"/>
    </source>
</evidence>
<organism evidence="1 2">
    <name type="scientific">Rufibacter quisquiliarum</name>
    <dbReference type="NCBI Taxonomy" id="1549639"/>
    <lineage>
        <taxon>Bacteria</taxon>
        <taxon>Pseudomonadati</taxon>
        <taxon>Bacteroidota</taxon>
        <taxon>Cytophagia</taxon>
        <taxon>Cytophagales</taxon>
        <taxon>Hymenobacteraceae</taxon>
        <taxon>Rufibacter</taxon>
    </lineage>
</organism>
<dbReference type="AlphaFoldDB" id="A0A839H1W2"/>
<dbReference type="Proteomes" id="UP000563094">
    <property type="component" value="Unassembled WGS sequence"/>
</dbReference>
<evidence type="ECO:0000313" key="2">
    <source>
        <dbReference type="Proteomes" id="UP000563094"/>
    </source>
</evidence>
<protein>
    <submittedName>
        <fullName evidence="1">Uncharacterized protein</fullName>
    </submittedName>
</protein>
<comment type="caution">
    <text evidence="1">The sequence shown here is derived from an EMBL/GenBank/DDBJ whole genome shotgun (WGS) entry which is preliminary data.</text>
</comment>
<sequence>MRVLRRRIGGITSPISQNAIEDYLRHVQFTPAVNLETISNPFIVHLSNTFNGDPVICRFTTDNPERLKLCFEWFGFDDNKRYYNKINRFIFSLLNNETLKSISDIEGETGFAHLNEHFGNVENFETIDFEEVSPFVFDGELAEYALGGSLYDNWKLDTITTKLMAGNFANQILMGRYDDFRIYRTQKCWNDYFSDFIAYFLFDLKKGELWIFSISDYD</sequence>